<keyword evidence="1" id="KW-0812">Transmembrane</keyword>
<organism evidence="2 3">
    <name type="scientific">Acinetobacter sichuanensis</name>
    <dbReference type="NCBI Taxonomy" id="2136183"/>
    <lineage>
        <taxon>Bacteria</taxon>
        <taxon>Pseudomonadati</taxon>
        <taxon>Pseudomonadota</taxon>
        <taxon>Gammaproteobacteria</taxon>
        <taxon>Moraxellales</taxon>
        <taxon>Moraxellaceae</taxon>
        <taxon>Acinetobacter</taxon>
    </lineage>
</organism>
<dbReference type="AlphaFoldDB" id="A0A371YIC3"/>
<feature type="transmembrane region" description="Helical" evidence="1">
    <location>
        <begin position="79"/>
        <end position="100"/>
    </location>
</feature>
<evidence type="ECO:0000256" key="1">
    <source>
        <dbReference type="SAM" id="Phobius"/>
    </source>
</evidence>
<evidence type="ECO:0000313" key="3">
    <source>
        <dbReference type="Proteomes" id="UP000240957"/>
    </source>
</evidence>
<feature type="non-terminal residue" evidence="2">
    <location>
        <position position="112"/>
    </location>
</feature>
<accession>A0A371YIC3</accession>
<proteinExistence type="predicted"/>
<keyword evidence="1" id="KW-0472">Membrane</keyword>
<keyword evidence="1" id="KW-1133">Transmembrane helix</keyword>
<gene>
    <name evidence="2" type="ORF">C9E89_023010</name>
</gene>
<name>A0A371YIC3_9GAMM</name>
<reference evidence="2 3" key="1">
    <citation type="submission" date="2018-08" db="EMBL/GenBank/DDBJ databases">
        <title>The draft genome of Acinetobacter sichuanensis strain WCHAc060041.</title>
        <authorList>
            <person name="Qin J."/>
            <person name="Feng Y."/>
            <person name="Zong Z."/>
        </authorList>
    </citation>
    <scope>NUCLEOTIDE SEQUENCE [LARGE SCALE GENOMIC DNA]</scope>
    <source>
        <strain evidence="2 3">WCHAc060041</strain>
    </source>
</reference>
<comment type="caution">
    <text evidence="2">The sequence shown here is derived from an EMBL/GenBank/DDBJ whole genome shotgun (WGS) entry which is preliminary data.</text>
</comment>
<evidence type="ECO:0000313" key="2">
    <source>
        <dbReference type="EMBL" id="RFC81223.1"/>
    </source>
</evidence>
<dbReference type="EMBL" id="PYIX02000201">
    <property type="protein sequence ID" value="RFC81223.1"/>
    <property type="molecule type" value="Genomic_DNA"/>
</dbReference>
<dbReference type="Proteomes" id="UP000240957">
    <property type="component" value="Unassembled WGS sequence"/>
</dbReference>
<protein>
    <submittedName>
        <fullName evidence="2">Uncharacterized protein</fullName>
    </submittedName>
</protein>
<sequence length="112" mass="12941">MKTVHICPNQFKKDDWTIAEVEDVCAFLEWQFESFPDFARIYHKSVAPQNDVTPIDERGLRNLQALEGEFYIVIHPAEIATIVMWVVMAITAAFSIYTYMTMPKPQNQSPQS</sequence>